<protein>
    <recommendedName>
        <fullName evidence="4">Calpain catalytic domain-containing protein</fullName>
    </recommendedName>
</protein>
<feature type="region of interest" description="Disordered" evidence="3">
    <location>
        <begin position="482"/>
        <end position="511"/>
    </location>
</feature>
<feature type="compositionally biased region" description="Gly residues" evidence="3">
    <location>
        <begin position="1"/>
        <end position="10"/>
    </location>
</feature>
<feature type="compositionally biased region" description="Basic and acidic residues" evidence="3">
    <location>
        <begin position="1831"/>
        <end position="1840"/>
    </location>
</feature>
<reference evidence="5" key="1">
    <citation type="journal article" date="2015" name="PLoS ONE">
        <title>Comprehensive Evaluation of Toxoplasma gondii VEG and Neospora caninum LIV Genomes with Tachyzoite Stage Transcriptome and Proteome Defines Novel Transcript Features.</title>
        <authorList>
            <person name="Ramaprasad A."/>
            <person name="Mourier T."/>
            <person name="Naeem R."/>
            <person name="Malas T.B."/>
            <person name="Moussa E."/>
            <person name="Panigrahi A."/>
            <person name="Vermont S.J."/>
            <person name="Otto T.D."/>
            <person name="Wastling J."/>
            <person name="Pain A."/>
        </authorList>
    </citation>
    <scope>NUCLEOTIDE SEQUENCE</scope>
    <source>
        <strain evidence="5">Liverpool</strain>
    </source>
</reference>
<sequence>MGIDTAGGGEMAAPSRRAPLQSGARPENWPSLPCMLPDLVVPETSKSLRDFRSPALPWEPVAPPGAGEVTKCFVDAKFLPRALPREIRERTAGWKRAPNCWDLTTSLEEYPAVDPAISPGASGTLHEMPSDGSRQRQRVGRSVTNRAKSEATESRDSDSGYVSLQRKAGLSRSAENHIGTTAPQPSAGGSKKLYYADAGKADASVPGTAALQVPERAAGKGGLSETCLRPLMDDRLLAHVDLEALLVEGLGVKQPVVVGLDAFLRREVGIFAVDPGAPRCVAGILSAFSVIADNAVLLPKGTFLWELIYPQSESGWPLYNPQGLYYVKLFLRSQWRLVEIDDFIPCDAAKRPLAPVSSRDSRDLWPMLLAKAIWKAFQGEISRGVLDIPALEALTGRREIAYPLTGGAIRHFLTKGFWASVKIRPSETQGVETGNETEAGQGTLDPDDASVTFLVCNLTPEDLKNQRVCLRSGAFSLKRDHPQLQKRKNGDRQRCGKPHPAVKPIERGGRTSDFVFPEEEGACEEEYGGLFSVVSPEHPDNRAELMAQKAEAEARRKTKELRRDDHGRIVLCKPWGKLLKHFLGDALPHPLPEATLQDFLAEESQPITLRQTDTDSGLRPANGVASPHDAHATKSNKQNDIFGGSSGKAKPPVQVLADIIQRWQMPWPVQNVTDPLGAAGITYDGTVWVSWKTLTEVCRSEHLFVYVPSTLFETAASSDFFDYEQSVLPRQFPLRVAVCYMNIPELATWTMEKDGDGGSGSQAEKRTEGDCCPASRPRRQRPIHNSVIRTQFSPVPVLLEFDAHPPVTLATEAVQPMHQAGQTAPARPRDSPHGSSRNLCPRHKAAPADSMHTSLGGTCLVQSAPFFLSEGKEISPQIGTWERLLGRSVDDVKPLLGPEMRNAVTQGIELWRAGKQNRTRRQGTVARSSSVQGRPLFSETGSHLAFSAFSTYPTKGHALEMCAAPRFLTLDASCRAVTQLNLCQGRHAFFFWLDSPAGSGVFRVHWVPDKREKSSNSLESPPVASAAAGSTKSMKRQAAESRPASEESDAAELCGGISCHILSVESFLETFHDVQIEEFLVTAPESTLPGPHYTVWFKAELTIHSRFSRDACDYSPGAGSGPPATDDEQLAGGSELPTVFVTLNLPHGGLTPYLRMSIGPLRSRTPAKLDNTGAKSEREGLSSDFGVPLEEEDSSATGVRLGAIVRDSELKQLPVCPMLCIDPSEFVPKETDWDQQGSNDRCAATCEQLAGRPQSYLLLVESALPSPVPRVTFSVGIGARRLEVEGGAREDQRQRKTALSGCGNQTQKTPAPQVRVAVENISFRASWTNQTKMNGENIVLRERIIPKSSHAVSASLRVTVENLDSVVLCASLIEIGARTSPQETLQEKHPKNFVQKTSGSGFSPVTPRQQRQHSGARSNASPSSSGPPPRGTENVASDELLSAEIGAPAGGMTSSAMNESGVTAMARPSGLPSLGWYPTPPLEETVIESVGRDTVTFPHVQLDPLSHYVIQVVARKFSPVTSPTSRCAMHSEGEWDDTALSSPLAIDCSAPSRAKEHCWTAEPNAGQTAGGVSLHTRPVEMIHLAETASAERLRMAAPLDGGAWRLDVAATGEIEVAEDVCRTAFENQLFAFWNESDSSRAERAKRSRAAFLARKMKQKDCALSDQIDPPEALSSPAAFRQTVLWKLEMTEAQLLCLLARKVTSTGQQTEDDFSADLLLSEEISASAFAQCRLLQEATEATEAELQEFFFCEMDPTRTGAVKGAQFLMSLQNGGAALRSAHKDTAEERTAANRQPKATKGGNGEKKSKSGAAERDTKRPGAAQKSPASKLSKGDDQKRDSQQSCSLDTAKERISPYGFLALRRPLTSARHRNARIAQFIRKITAGHSERAVTVPGVFRVVPLGGAEEEREFAATNAAASEPAERRRAANIRIQEELTALRESIERASIRNACLVQEDREDARGSMLLNRDPVAKQREALRTLQRKRRDVASKVTEVLQEETEKEIRKEELEQLMEECQEIRMWFFDSCLMKRLRNQHTAVTAMQRAQEILEKDSHSSKRDSDTIRKLTRRKPEKDSQNEAAVEKKDTPLTEEDVEELDSLLQALHDLLCLKGSMRLGNSQKVSAFLDIARDALSAMRARQVPSKLSSPRQLDNLA</sequence>
<dbReference type="PROSITE" id="PS50203">
    <property type="entry name" value="CALPAIN_CAT"/>
    <property type="match status" value="1"/>
</dbReference>
<evidence type="ECO:0000259" key="4">
    <source>
        <dbReference type="PROSITE" id="PS50203"/>
    </source>
</evidence>
<keyword evidence="2" id="KW-0175">Coiled coil</keyword>
<feature type="compositionally biased region" description="Polar residues" evidence="3">
    <location>
        <begin position="1394"/>
        <end position="1413"/>
    </location>
</feature>
<feature type="region of interest" description="Disordered" evidence="3">
    <location>
        <begin position="1012"/>
        <end position="1047"/>
    </location>
</feature>
<feature type="region of interest" description="Disordered" evidence="3">
    <location>
        <begin position="171"/>
        <end position="190"/>
    </location>
</feature>
<feature type="region of interest" description="Disordered" evidence="3">
    <location>
        <begin position="1777"/>
        <end position="1847"/>
    </location>
</feature>
<dbReference type="SUPFAM" id="SSF54001">
    <property type="entry name" value="Cysteine proteinases"/>
    <property type="match status" value="1"/>
</dbReference>
<feature type="compositionally biased region" description="Low complexity" evidence="3">
    <location>
        <begin position="1415"/>
        <end position="1424"/>
    </location>
</feature>
<feature type="region of interest" description="Disordered" evidence="3">
    <location>
        <begin position="113"/>
        <end position="163"/>
    </location>
</feature>
<evidence type="ECO:0000313" key="5">
    <source>
        <dbReference type="EMBL" id="CEL70371.1"/>
    </source>
</evidence>
<feature type="compositionally biased region" description="Basic and acidic residues" evidence="3">
    <location>
        <begin position="1780"/>
        <end position="1790"/>
    </location>
</feature>
<feature type="compositionally biased region" description="Basic and acidic residues" evidence="3">
    <location>
        <begin position="1802"/>
        <end position="1818"/>
    </location>
</feature>
<name>A0A0F7UMX4_NEOCL</name>
<feature type="region of interest" description="Disordered" evidence="3">
    <location>
        <begin position="1164"/>
        <end position="1191"/>
    </location>
</feature>
<gene>
    <name evidence="5" type="ORF">BN1204_060540</name>
</gene>
<feature type="region of interest" description="Disordered" evidence="3">
    <location>
        <begin position="1"/>
        <end position="31"/>
    </location>
</feature>
<evidence type="ECO:0000256" key="1">
    <source>
        <dbReference type="PROSITE-ProRule" id="PRU00239"/>
    </source>
</evidence>
<dbReference type="InterPro" id="IPR001300">
    <property type="entry name" value="Peptidase_C2_calpain_cat"/>
</dbReference>
<feature type="compositionally biased region" description="Basic and acidic residues" evidence="3">
    <location>
        <begin position="482"/>
        <end position="494"/>
    </location>
</feature>
<feature type="region of interest" description="Disordered" evidence="3">
    <location>
        <begin position="2049"/>
        <end position="2091"/>
    </location>
</feature>
<dbReference type="InterPro" id="IPR038765">
    <property type="entry name" value="Papain-like_cys_pep_sf"/>
</dbReference>
<feature type="region of interest" description="Disordered" evidence="3">
    <location>
        <begin position="1381"/>
        <end position="1434"/>
    </location>
</feature>
<dbReference type="PANTHER" id="PTHR46298">
    <property type="entry name" value="ANDROGLOBIN"/>
    <property type="match status" value="1"/>
</dbReference>
<comment type="caution">
    <text evidence="1">Lacks conserved residue(s) required for the propagation of feature annotation.</text>
</comment>
<feature type="region of interest" description="Disordered" evidence="3">
    <location>
        <begin position="1286"/>
        <end position="1311"/>
    </location>
</feature>
<dbReference type="PANTHER" id="PTHR46298:SF1">
    <property type="entry name" value="ANDROGLOBIN"/>
    <property type="match status" value="1"/>
</dbReference>
<feature type="compositionally biased region" description="Basic and acidic residues" evidence="3">
    <location>
        <begin position="2049"/>
        <end position="2088"/>
    </location>
</feature>
<dbReference type="GO" id="GO:0006508">
    <property type="term" value="P:proteolysis"/>
    <property type="evidence" value="ECO:0007669"/>
    <property type="project" value="InterPro"/>
</dbReference>
<feature type="region of interest" description="Disordered" evidence="3">
    <location>
        <begin position="816"/>
        <end position="851"/>
    </location>
</feature>
<dbReference type="InterPro" id="IPR053033">
    <property type="entry name" value="Androglobin-like"/>
</dbReference>
<accession>A0A0F7UMX4</accession>
<feature type="coiled-coil region" evidence="2">
    <location>
        <begin position="1993"/>
        <end position="2020"/>
    </location>
</feature>
<feature type="domain" description="Calpain catalytic" evidence="4">
    <location>
        <begin position="284"/>
        <end position="396"/>
    </location>
</feature>
<proteinExistence type="predicted"/>
<organism evidence="5">
    <name type="scientific">Neospora caninum (strain Liverpool)</name>
    <dbReference type="NCBI Taxonomy" id="572307"/>
    <lineage>
        <taxon>Eukaryota</taxon>
        <taxon>Sar</taxon>
        <taxon>Alveolata</taxon>
        <taxon>Apicomplexa</taxon>
        <taxon>Conoidasida</taxon>
        <taxon>Coccidia</taxon>
        <taxon>Eucoccidiorida</taxon>
        <taxon>Eimeriorina</taxon>
        <taxon>Sarcocystidae</taxon>
        <taxon>Neospora</taxon>
    </lineage>
</organism>
<feature type="region of interest" description="Disordered" evidence="3">
    <location>
        <begin position="751"/>
        <end position="778"/>
    </location>
</feature>
<dbReference type="EMBL" id="LN714487">
    <property type="protein sequence ID" value="CEL70371.1"/>
    <property type="molecule type" value="Genomic_DNA"/>
</dbReference>
<feature type="compositionally biased region" description="Basic and acidic residues" evidence="3">
    <location>
        <begin position="147"/>
        <end position="158"/>
    </location>
</feature>
<dbReference type="GO" id="GO:0004198">
    <property type="term" value="F:calcium-dependent cysteine-type endopeptidase activity"/>
    <property type="evidence" value="ECO:0007669"/>
    <property type="project" value="InterPro"/>
</dbReference>
<dbReference type="Pfam" id="PF00648">
    <property type="entry name" value="Peptidase_C2"/>
    <property type="match status" value="1"/>
</dbReference>
<evidence type="ECO:0000256" key="2">
    <source>
        <dbReference type="SAM" id="Coils"/>
    </source>
</evidence>
<feature type="region of interest" description="Disordered" evidence="3">
    <location>
        <begin position="611"/>
        <end position="649"/>
    </location>
</feature>
<evidence type="ECO:0000256" key="3">
    <source>
        <dbReference type="SAM" id="MobiDB-lite"/>
    </source>
</evidence>